<dbReference type="RefSeq" id="WP_192534892.1">
    <property type="nucleotide sequence ID" value="NZ_JACZHT010000008.1"/>
</dbReference>
<reference evidence="2" key="1">
    <citation type="submission" date="2020-10" db="EMBL/GenBank/DDBJ databases">
        <title>Genome sequence of the unusual species of purple photosynthetic bacteria, Phaeovibrio sulfidiphilus DSM 23193, type strain.</title>
        <authorList>
            <person name="Kyndt J.A."/>
            <person name="Meyer T.E."/>
        </authorList>
    </citation>
    <scope>NUCLEOTIDE SEQUENCE</scope>
    <source>
        <strain evidence="2">DSM 23193</strain>
    </source>
</reference>
<feature type="region of interest" description="Disordered" evidence="1">
    <location>
        <begin position="188"/>
        <end position="238"/>
    </location>
</feature>
<dbReference type="Pfam" id="PF06242">
    <property type="entry name" value="TrcR"/>
    <property type="match status" value="1"/>
</dbReference>
<accession>A0A8J6YK24</accession>
<feature type="compositionally biased region" description="Acidic residues" evidence="1">
    <location>
        <begin position="228"/>
        <end position="238"/>
    </location>
</feature>
<sequence>MSLPLMPKATAVWLVENTSLTFEQIADFCGMHALEIQAIADGEVAIGITGLNPIAKSQLTPEEIQRCEADPDTRLKLRPAESHLTRARKGARYTPVSKRNDRPDGIAWLLKNHPEISDAQICKLMGTTRPTIQAIRDKSHWNSANIKPRNPVTLGLCSEADLEKALAVSQPRSSSIFLVRASEASALSQPAAPADTGHYGRTEPQDAHSEAESLFRRPASPAPAESGTETDPDDSADF</sequence>
<keyword evidence="3" id="KW-1185">Reference proteome</keyword>
<organism evidence="2 3">
    <name type="scientific">Phaeovibrio sulfidiphilus</name>
    <dbReference type="NCBI Taxonomy" id="1220600"/>
    <lineage>
        <taxon>Bacteria</taxon>
        <taxon>Pseudomonadati</taxon>
        <taxon>Pseudomonadota</taxon>
        <taxon>Alphaproteobacteria</taxon>
        <taxon>Rhodospirillales</taxon>
        <taxon>Rhodospirillaceae</taxon>
        <taxon>Phaeovibrio</taxon>
    </lineage>
</organism>
<gene>
    <name evidence="2" type="ORF">IHV25_09525</name>
</gene>
<evidence type="ECO:0000256" key="1">
    <source>
        <dbReference type="SAM" id="MobiDB-lite"/>
    </source>
</evidence>
<name>A0A8J6YK24_9PROT</name>
<evidence type="ECO:0000313" key="3">
    <source>
        <dbReference type="Proteomes" id="UP000631034"/>
    </source>
</evidence>
<feature type="compositionally biased region" description="Basic and acidic residues" evidence="1">
    <location>
        <begin position="198"/>
        <end position="215"/>
    </location>
</feature>
<protein>
    <submittedName>
        <fullName evidence="2">DUF1013 domain-containing protein</fullName>
    </submittedName>
</protein>
<dbReference type="Proteomes" id="UP000631034">
    <property type="component" value="Unassembled WGS sequence"/>
</dbReference>
<evidence type="ECO:0000313" key="2">
    <source>
        <dbReference type="EMBL" id="MBE1237881.1"/>
    </source>
</evidence>
<dbReference type="AlphaFoldDB" id="A0A8J6YK24"/>
<proteinExistence type="predicted"/>
<dbReference type="InterPro" id="IPR010421">
    <property type="entry name" value="TrcR"/>
</dbReference>
<comment type="caution">
    <text evidence="2">The sequence shown here is derived from an EMBL/GenBank/DDBJ whole genome shotgun (WGS) entry which is preliminary data.</text>
</comment>
<dbReference type="EMBL" id="JACZHT010000008">
    <property type="protein sequence ID" value="MBE1237881.1"/>
    <property type="molecule type" value="Genomic_DNA"/>
</dbReference>